<dbReference type="Proteomes" id="UP000203464">
    <property type="component" value="Unassembled WGS sequence"/>
</dbReference>
<organism evidence="1 2">
    <name type="scientific">Octadecabacter ascidiaceicola</name>
    <dbReference type="NCBI Taxonomy" id="1655543"/>
    <lineage>
        <taxon>Bacteria</taxon>
        <taxon>Pseudomonadati</taxon>
        <taxon>Pseudomonadota</taxon>
        <taxon>Alphaproteobacteria</taxon>
        <taxon>Rhodobacterales</taxon>
        <taxon>Roseobacteraceae</taxon>
        <taxon>Octadecabacter</taxon>
    </lineage>
</organism>
<protein>
    <submittedName>
        <fullName evidence="1">Uncharacterized protein</fullName>
    </submittedName>
</protein>
<gene>
    <name evidence="1" type="ORF">OCA8868_02878</name>
</gene>
<proteinExistence type="predicted"/>
<accession>A0A238KM22</accession>
<dbReference type="EMBL" id="FXYD01000005">
    <property type="protein sequence ID" value="SMX43122.1"/>
    <property type="molecule type" value="Genomic_DNA"/>
</dbReference>
<evidence type="ECO:0000313" key="1">
    <source>
        <dbReference type="EMBL" id="SMX43122.1"/>
    </source>
</evidence>
<reference evidence="2" key="1">
    <citation type="submission" date="2017-05" db="EMBL/GenBank/DDBJ databases">
        <authorList>
            <person name="Rodrigo-Torres L."/>
            <person name="Arahal R. D."/>
            <person name="Lucena T."/>
        </authorList>
    </citation>
    <scope>NUCLEOTIDE SEQUENCE [LARGE SCALE GENOMIC DNA]</scope>
    <source>
        <strain evidence="2">CECT 8868</strain>
    </source>
</reference>
<name>A0A238KM22_9RHOB</name>
<sequence length="85" mass="9350">MRAVIADEVLSGVFDLERNSFIDDVPTMMERGYDIDNASVNFRGVMVPAGTDPAIIDHLAVLFRLCSRMAELPVVSKLVLHPCTS</sequence>
<evidence type="ECO:0000313" key="2">
    <source>
        <dbReference type="Proteomes" id="UP000203464"/>
    </source>
</evidence>
<dbReference type="AlphaFoldDB" id="A0A238KM22"/>
<keyword evidence="2" id="KW-1185">Reference proteome</keyword>